<feature type="transmembrane region" description="Helical" evidence="1">
    <location>
        <begin position="266"/>
        <end position="283"/>
    </location>
</feature>
<keyword evidence="4" id="KW-1185">Reference proteome</keyword>
<reference evidence="3 4" key="1">
    <citation type="submission" date="2024-01" db="EMBL/GenBank/DDBJ databases">
        <title>Mesobacterium rodlantinim sp. nov., isolated from shallow sea hydrothermal systems off Kueishantao Island.</title>
        <authorList>
            <person name="Su Z."/>
            <person name="Tang K."/>
        </authorList>
    </citation>
    <scope>NUCLEOTIDE SEQUENCE [LARGE SCALE GENOMIC DNA]</scope>
    <source>
        <strain evidence="3 4">TK19101</strain>
    </source>
</reference>
<feature type="transmembrane region" description="Helical" evidence="1">
    <location>
        <begin position="243"/>
        <end position="260"/>
    </location>
</feature>
<dbReference type="Proteomes" id="UP001348149">
    <property type="component" value="Unassembled WGS sequence"/>
</dbReference>
<dbReference type="Pfam" id="PF00892">
    <property type="entry name" value="EamA"/>
    <property type="match status" value="2"/>
</dbReference>
<dbReference type="PANTHER" id="PTHR22911">
    <property type="entry name" value="ACYL-MALONYL CONDENSING ENZYME-RELATED"/>
    <property type="match status" value="1"/>
</dbReference>
<organism evidence="3 4">
    <name type="scientific">Mesobacterium hydrothermale</name>
    <dbReference type="NCBI Taxonomy" id="3111907"/>
    <lineage>
        <taxon>Bacteria</taxon>
        <taxon>Pseudomonadati</taxon>
        <taxon>Pseudomonadota</taxon>
        <taxon>Alphaproteobacteria</taxon>
        <taxon>Rhodobacterales</taxon>
        <taxon>Roseobacteraceae</taxon>
        <taxon>Mesobacterium</taxon>
    </lineage>
</organism>
<feature type="domain" description="EamA" evidence="2">
    <location>
        <begin position="9"/>
        <end position="142"/>
    </location>
</feature>
<keyword evidence="1" id="KW-0812">Transmembrane</keyword>
<evidence type="ECO:0000313" key="4">
    <source>
        <dbReference type="Proteomes" id="UP001348149"/>
    </source>
</evidence>
<keyword evidence="1" id="KW-1133">Transmembrane helix</keyword>
<proteinExistence type="predicted"/>
<dbReference type="SUPFAM" id="SSF103481">
    <property type="entry name" value="Multidrug resistance efflux transporter EmrE"/>
    <property type="match status" value="2"/>
</dbReference>
<protein>
    <submittedName>
        <fullName evidence="3">DMT family transporter</fullName>
    </submittedName>
</protein>
<dbReference type="InterPro" id="IPR000620">
    <property type="entry name" value="EamA_dom"/>
</dbReference>
<dbReference type="InterPro" id="IPR037185">
    <property type="entry name" value="EmrE-like"/>
</dbReference>
<dbReference type="Gene3D" id="1.10.3730.20">
    <property type="match status" value="1"/>
</dbReference>
<feature type="transmembrane region" description="Helical" evidence="1">
    <location>
        <begin position="100"/>
        <end position="120"/>
    </location>
</feature>
<accession>A0ABU6HI43</accession>
<feature type="transmembrane region" description="Helical" evidence="1">
    <location>
        <begin position="40"/>
        <end position="59"/>
    </location>
</feature>
<name>A0ABU6HI43_9RHOB</name>
<dbReference type="PANTHER" id="PTHR22911:SF103">
    <property type="entry name" value="BLR2811 PROTEIN"/>
    <property type="match status" value="1"/>
</dbReference>
<feature type="transmembrane region" description="Helical" evidence="1">
    <location>
        <begin position="212"/>
        <end position="231"/>
    </location>
</feature>
<dbReference type="EMBL" id="JAYLLH010000010">
    <property type="protein sequence ID" value="MEC3861474.1"/>
    <property type="molecule type" value="Genomic_DNA"/>
</dbReference>
<evidence type="ECO:0000256" key="1">
    <source>
        <dbReference type="SAM" id="Phobius"/>
    </source>
</evidence>
<gene>
    <name evidence="3" type="ORF">VK792_09275</name>
</gene>
<feature type="transmembrane region" description="Helical" evidence="1">
    <location>
        <begin position="180"/>
        <end position="200"/>
    </location>
</feature>
<evidence type="ECO:0000259" key="2">
    <source>
        <dbReference type="Pfam" id="PF00892"/>
    </source>
</evidence>
<feature type="transmembrane region" description="Helical" evidence="1">
    <location>
        <begin position="71"/>
        <end position="94"/>
    </location>
</feature>
<evidence type="ECO:0000313" key="3">
    <source>
        <dbReference type="EMBL" id="MEC3861474.1"/>
    </source>
</evidence>
<dbReference type="RefSeq" id="WP_326297190.1">
    <property type="nucleotide sequence ID" value="NZ_JAYLLH010000010.1"/>
</dbReference>
<feature type="domain" description="EamA" evidence="2">
    <location>
        <begin position="154"/>
        <end position="277"/>
    </location>
</feature>
<feature type="transmembrane region" description="Helical" evidence="1">
    <location>
        <begin position="152"/>
        <end position="168"/>
    </location>
</feature>
<keyword evidence="1" id="KW-0472">Membrane</keyword>
<comment type="caution">
    <text evidence="3">The sequence shown here is derived from an EMBL/GenBank/DDBJ whole genome shotgun (WGS) entry which is preliminary data.</text>
</comment>
<sequence length="299" mass="32066">MGQLSDNTRGALLMMASMASFAFGDTCVKATGGALPISQLLVLRGLLSTAFIAVLAWRLGALRWDFGGRDWALIALRSVSEAAAAYFFITALLHMPLANVTALLQVLPLAVTLASAVLFAEPVGWRRWLAIALGFGGMLLIVKPGADGFNAYTIYALISVVCVTIRDLSTRRMSRTVPSLMVTLAASATVLGFAGIWSLWQDWVPLTPTLTWLLLGSTVFIVGGYSFAVMVMRVGDVSFVAPFRYTGLLWAMVLGLVVFGDFPGPTTLLGAAIVVASGVYTLLRERTLRRQAVANARRT</sequence>